<feature type="non-terminal residue" evidence="1">
    <location>
        <position position="1"/>
    </location>
</feature>
<name>A0A1Z5HWV4_9FIRM</name>
<dbReference type="GO" id="GO:0016746">
    <property type="term" value="F:acyltransferase activity"/>
    <property type="evidence" value="ECO:0007669"/>
    <property type="project" value="UniProtKB-KW"/>
</dbReference>
<proteinExistence type="predicted"/>
<keyword evidence="1" id="KW-0808">Transferase</keyword>
<keyword evidence="2" id="KW-1185">Reference proteome</keyword>
<gene>
    <name evidence="1" type="ORF">KKC1_31320</name>
</gene>
<dbReference type="Proteomes" id="UP000197032">
    <property type="component" value="Unassembled WGS sequence"/>
</dbReference>
<dbReference type="EMBL" id="BDGJ01000197">
    <property type="protein sequence ID" value="GAW94012.1"/>
    <property type="molecule type" value="Genomic_DNA"/>
</dbReference>
<reference evidence="2" key="1">
    <citation type="journal article" date="2017" name="Appl. Environ. Microbiol.">
        <title>Genomic Analysis of Calderihabitans maritimus KKC1, a Thermophilic, Hydrogenogenic, Carboxydotrophic Bacterium Isolated from Marine Sediment.</title>
        <authorList>
            <person name="Omae K."/>
            <person name="Yoneda Y."/>
            <person name="Fukuyama Y."/>
            <person name="Yoshida T."/>
            <person name="Sako Y."/>
        </authorList>
    </citation>
    <scope>NUCLEOTIDE SEQUENCE [LARGE SCALE GENOMIC DNA]</scope>
    <source>
        <strain evidence="2">KKC1</strain>
    </source>
</reference>
<protein>
    <submittedName>
        <fullName evidence="1">UDP-3-O-(3-hydroxymyristoyl) glucosamine N-acyltransferase</fullName>
    </submittedName>
</protein>
<sequence>RELWLPRMFRRGRW</sequence>
<accession>A0A1Z5HWV4</accession>
<organism evidence="1 2">
    <name type="scientific">Calderihabitans maritimus</name>
    <dbReference type="NCBI Taxonomy" id="1246530"/>
    <lineage>
        <taxon>Bacteria</taxon>
        <taxon>Bacillati</taxon>
        <taxon>Bacillota</taxon>
        <taxon>Clostridia</taxon>
        <taxon>Neomoorellales</taxon>
        <taxon>Calderihabitantaceae</taxon>
        <taxon>Calderihabitans</taxon>
    </lineage>
</organism>
<comment type="caution">
    <text evidence="1">The sequence shown here is derived from an EMBL/GenBank/DDBJ whole genome shotgun (WGS) entry which is preliminary data.</text>
</comment>
<keyword evidence="1" id="KW-0012">Acyltransferase</keyword>
<evidence type="ECO:0000313" key="2">
    <source>
        <dbReference type="Proteomes" id="UP000197032"/>
    </source>
</evidence>
<evidence type="ECO:0000313" key="1">
    <source>
        <dbReference type="EMBL" id="GAW94012.1"/>
    </source>
</evidence>